<proteinExistence type="predicted"/>
<reference evidence="2 3" key="2">
    <citation type="submission" date="2020-10" db="EMBL/GenBank/DDBJ databases">
        <title>Analysis of Genomes of Bacterial Isolates from Lameness Outbreaks in Broilers.</title>
        <authorList>
            <person name="Rhoads D."/>
            <person name="Ekesi N.S."/>
        </authorList>
    </citation>
    <scope>NUCLEOTIDE SEQUENCE [LARGE SCALE GENOMIC DNA]</scope>
    <source>
        <strain evidence="2 3">1409</strain>
    </source>
</reference>
<dbReference type="Proteomes" id="UP000581425">
    <property type="component" value="Chromosome"/>
</dbReference>
<evidence type="ECO:0000313" key="2">
    <source>
        <dbReference type="EMBL" id="QOY33460.1"/>
    </source>
</evidence>
<accession>A0A2P6AB33</accession>
<dbReference type="EMBL" id="CP063369">
    <property type="protein sequence ID" value="QOY33460.1"/>
    <property type="molecule type" value="Genomic_DNA"/>
</dbReference>
<protein>
    <recommendedName>
        <fullName evidence="4">GNAT family N-acetyltransferase</fullName>
    </recommendedName>
</protein>
<organism evidence="1 3">
    <name type="scientific">Escherichia coli</name>
    <dbReference type="NCBI Taxonomy" id="562"/>
    <lineage>
        <taxon>Bacteria</taxon>
        <taxon>Pseudomonadati</taxon>
        <taxon>Pseudomonadota</taxon>
        <taxon>Gammaproteobacteria</taxon>
        <taxon>Enterobacterales</taxon>
        <taxon>Enterobacteriaceae</taxon>
        <taxon>Escherichia</taxon>
    </lineage>
</organism>
<reference evidence="1 3" key="1">
    <citation type="submission" date="2020-07" db="EMBL/GenBank/DDBJ databases">
        <title>Analysis of Genomes of Bacterial Isolates from Lameness Outbreaks in Broilers.</title>
        <authorList>
            <person name="Ekesi N.S."/>
            <person name="Alrubaye A."/>
            <person name="Rhoads D."/>
        </authorList>
    </citation>
    <scope>NUCLEOTIDE SEQUENCE [LARGE SCALE GENOMIC DNA]</scope>
    <source>
        <strain evidence="1 3">1409</strain>
    </source>
</reference>
<evidence type="ECO:0000313" key="1">
    <source>
        <dbReference type="EMBL" id="MBA6239899.1"/>
    </source>
</evidence>
<dbReference type="EMBL" id="JACGTG010000001">
    <property type="protein sequence ID" value="MBA6239899.1"/>
    <property type="molecule type" value="Genomic_DNA"/>
</dbReference>
<dbReference type="AlphaFoldDB" id="A0A2P6AB33"/>
<evidence type="ECO:0008006" key="4">
    <source>
        <dbReference type="Google" id="ProtNLM"/>
    </source>
</evidence>
<gene>
    <name evidence="2" type="ORF">FOI11_012285</name>
    <name evidence="1" type="ORF">FOI11_07760</name>
</gene>
<name>A0A2P6AB33_ECOLX</name>
<sequence>MFQAFQTAVFKNVAEYLKGRFPHKSLGLVYADELVLKDMEFLKANNKLRWDPGLKSRVFMDMMEEHPIKLVVYYRGEPIGFAFGCYCKPKNAVHICWMEKRNDAHEDLDHQMLGIVLDCFSAYARFLNLQGESIDSIALVSPVDGAIRYYTESGFEYIADYERGGCAMVLRSVLPNQSV</sequence>
<evidence type="ECO:0000313" key="3">
    <source>
        <dbReference type="Proteomes" id="UP000581425"/>
    </source>
</evidence>
<dbReference type="Proteomes" id="UP000581425">
    <property type="component" value="Unassembled WGS sequence"/>
</dbReference>